<evidence type="ECO:0000256" key="7">
    <source>
        <dbReference type="PROSITE-ProRule" id="PRU00221"/>
    </source>
</evidence>
<dbReference type="Gene3D" id="2.130.10.10">
    <property type="entry name" value="YVTN repeat-like/Quinoprotein amine dehydrogenase"/>
    <property type="match status" value="2"/>
</dbReference>
<gene>
    <name evidence="8" type="ORF">WHR41_07594</name>
</gene>
<protein>
    <recommendedName>
        <fullName evidence="6">ASTRA-associated protein 1</fullName>
    </recommendedName>
</protein>
<feature type="repeat" description="WD" evidence="7">
    <location>
        <begin position="370"/>
        <end position="385"/>
    </location>
</feature>
<dbReference type="InterPro" id="IPR019775">
    <property type="entry name" value="WD40_repeat_CS"/>
</dbReference>
<dbReference type="PROSITE" id="PS50082">
    <property type="entry name" value="WD_REPEATS_2"/>
    <property type="match status" value="2"/>
</dbReference>
<organism evidence="8 9">
    <name type="scientific">Cladosporium halotolerans</name>
    <dbReference type="NCBI Taxonomy" id="1052096"/>
    <lineage>
        <taxon>Eukaryota</taxon>
        <taxon>Fungi</taxon>
        <taxon>Dikarya</taxon>
        <taxon>Ascomycota</taxon>
        <taxon>Pezizomycotina</taxon>
        <taxon>Dothideomycetes</taxon>
        <taxon>Dothideomycetidae</taxon>
        <taxon>Cladosporiales</taxon>
        <taxon>Cladosporiaceae</taxon>
        <taxon>Cladosporium</taxon>
    </lineage>
</organism>
<evidence type="ECO:0000313" key="8">
    <source>
        <dbReference type="EMBL" id="KAL1583440.1"/>
    </source>
</evidence>
<evidence type="ECO:0000256" key="2">
    <source>
        <dbReference type="ARBA" id="ARBA00022737"/>
    </source>
</evidence>
<feature type="repeat" description="WD" evidence="7">
    <location>
        <begin position="23"/>
        <end position="64"/>
    </location>
</feature>
<keyword evidence="1 7" id="KW-0853">WD repeat</keyword>
<dbReference type="PROSITE" id="PS00678">
    <property type="entry name" value="WD_REPEATS_1"/>
    <property type="match status" value="2"/>
</dbReference>
<keyword evidence="2" id="KW-0677">Repeat</keyword>
<dbReference type="InterPro" id="IPR015943">
    <property type="entry name" value="WD40/YVTN_repeat-like_dom_sf"/>
</dbReference>
<dbReference type="PANTHER" id="PTHR19854:SF1">
    <property type="entry name" value="GUANINE NUCLEOTIDE-BINDING PROTEIN SUBUNIT BETA-LIKE PROTEIN 1"/>
    <property type="match status" value="1"/>
</dbReference>
<evidence type="ECO:0000256" key="1">
    <source>
        <dbReference type="ARBA" id="ARBA00022574"/>
    </source>
</evidence>
<proteinExistence type="inferred from homology"/>
<evidence type="ECO:0000256" key="6">
    <source>
        <dbReference type="ARBA" id="ARBA00040563"/>
    </source>
</evidence>
<dbReference type="GeneID" id="96009036"/>
<evidence type="ECO:0000256" key="5">
    <source>
        <dbReference type="ARBA" id="ARBA00038749"/>
    </source>
</evidence>
<comment type="similarity">
    <text evidence="4">Belongs to the WD repeat ASA1 family.</text>
</comment>
<dbReference type="Proteomes" id="UP000803884">
    <property type="component" value="Unassembled WGS sequence"/>
</dbReference>
<dbReference type="SMART" id="SM00320">
    <property type="entry name" value="WD40"/>
    <property type="match status" value="5"/>
</dbReference>
<dbReference type="AlphaFoldDB" id="A0AB34KFA8"/>
<accession>A0AB34KFA8</accession>
<dbReference type="InterPro" id="IPR001680">
    <property type="entry name" value="WD40_rpt"/>
</dbReference>
<dbReference type="RefSeq" id="XP_069226547.1">
    <property type="nucleotide sequence ID" value="XM_069376198.1"/>
</dbReference>
<dbReference type="InterPro" id="IPR036322">
    <property type="entry name" value="WD40_repeat_dom_sf"/>
</dbReference>
<evidence type="ECO:0000256" key="4">
    <source>
        <dbReference type="ARBA" id="ARBA00037931"/>
    </source>
</evidence>
<name>A0AB34KFA8_9PEZI</name>
<dbReference type="EMBL" id="JAAQHG020000035">
    <property type="protein sequence ID" value="KAL1583440.1"/>
    <property type="molecule type" value="Genomic_DNA"/>
</dbReference>
<evidence type="ECO:0000256" key="3">
    <source>
        <dbReference type="ARBA" id="ARBA00037338"/>
    </source>
</evidence>
<dbReference type="SUPFAM" id="SSF50978">
    <property type="entry name" value="WD40 repeat-like"/>
    <property type="match status" value="1"/>
</dbReference>
<comment type="function">
    <text evidence="3">Component of the ASTRA complex involved in chromatin remodeling.</text>
</comment>
<sequence length="385" mass="42102">MDAPASHQIQSSTLPPAQPSYILRGHTAQIHCVHFLRKNLRLLTGDADGWVVLWNLATKRPVAVWKPHAGSVLGVGSWGDEDENVITHGRDNKLLVWQLREQDEVTFSKTLPIDDATSERKQPWLLHSLDVNALNFCSFAMSHIPPPTTNDPPPTPDKILLAVPGLQDGMINLTALPSNTRYATIPPPKSTNTGMLMALSLHQPPSSAHPLIAAGYESGHVALWRHNPTTSLQTWQTTYLSQPHSQPVLSIAIAPHTACFFSSSADAVVARHPLPESSTEPKSVQTRHAGQQALAVRSDGRVFATAGWDGRVRVYAARGMGELAVLKWHREGCYAAAFAEVLDEEGGEDREKALTVAQQRVARVRATHWLAAGSKDGKVSLWDVY</sequence>
<dbReference type="PANTHER" id="PTHR19854">
    <property type="entry name" value="TRANSDUCIN BETA-LIKE 3"/>
    <property type="match status" value="1"/>
</dbReference>
<comment type="subunit">
    <text evidence="5">Component of the ASTRA chromatin remodeling machinery complex.</text>
</comment>
<dbReference type="Pfam" id="PF00400">
    <property type="entry name" value="WD40"/>
    <property type="match status" value="3"/>
</dbReference>
<dbReference type="PROSITE" id="PS50294">
    <property type="entry name" value="WD_REPEATS_REGION"/>
    <property type="match status" value="1"/>
</dbReference>
<reference evidence="8 9" key="1">
    <citation type="journal article" date="2020" name="Microbiol. Resour. Announc.">
        <title>Draft Genome Sequence of a Cladosporium Species Isolated from the Mesophotic Ascidian Didemnum maculosum.</title>
        <authorList>
            <person name="Gioti A."/>
            <person name="Siaperas R."/>
            <person name="Nikolaivits E."/>
            <person name="Le Goff G."/>
            <person name="Ouazzani J."/>
            <person name="Kotoulas G."/>
            <person name="Topakas E."/>
        </authorList>
    </citation>
    <scope>NUCLEOTIDE SEQUENCE [LARGE SCALE GENOMIC DNA]</scope>
    <source>
        <strain evidence="8 9">TM138-S3</strain>
    </source>
</reference>
<keyword evidence="9" id="KW-1185">Reference proteome</keyword>
<evidence type="ECO:0000313" key="9">
    <source>
        <dbReference type="Proteomes" id="UP000803884"/>
    </source>
</evidence>
<comment type="caution">
    <text evidence="8">The sequence shown here is derived from an EMBL/GenBank/DDBJ whole genome shotgun (WGS) entry which is preliminary data.</text>
</comment>